<protein>
    <submittedName>
        <fullName evidence="4">Sugar/nucleoside kinase (Ribokinase family)</fullName>
    </submittedName>
</protein>
<dbReference type="Proteomes" id="UP000293638">
    <property type="component" value="Unassembled WGS sequence"/>
</dbReference>
<evidence type="ECO:0000256" key="2">
    <source>
        <dbReference type="ARBA" id="ARBA00022777"/>
    </source>
</evidence>
<dbReference type="PROSITE" id="PS00584">
    <property type="entry name" value="PFKB_KINASES_2"/>
    <property type="match status" value="1"/>
</dbReference>
<evidence type="ECO:0000313" key="4">
    <source>
        <dbReference type="EMBL" id="RZS82754.1"/>
    </source>
</evidence>
<dbReference type="Gene3D" id="3.40.1190.20">
    <property type="match status" value="1"/>
</dbReference>
<dbReference type="EMBL" id="SGXD01000004">
    <property type="protein sequence ID" value="RZS82754.1"/>
    <property type="molecule type" value="Genomic_DNA"/>
</dbReference>
<name>A0A4Q7NG52_9ACTN</name>
<dbReference type="PANTHER" id="PTHR42774:SF3">
    <property type="entry name" value="KETOHEXOKINASE"/>
    <property type="match status" value="1"/>
</dbReference>
<keyword evidence="1" id="KW-0808">Transferase</keyword>
<dbReference type="CDD" id="cd01942">
    <property type="entry name" value="ribokinase_group_A"/>
    <property type="match status" value="1"/>
</dbReference>
<dbReference type="InterPro" id="IPR052562">
    <property type="entry name" value="Ketohexokinase-related"/>
</dbReference>
<evidence type="ECO:0000313" key="5">
    <source>
        <dbReference type="Proteomes" id="UP000293638"/>
    </source>
</evidence>
<gene>
    <name evidence="4" type="ORF">EV189_3149</name>
</gene>
<feature type="domain" description="Carbohydrate kinase PfkB" evidence="3">
    <location>
        <begin position="43"/>
        <end position="291"/>
    </location>
</feature>
<dbReference type="InterPro" id="IPR002173">
    <property type="entry name" value="Carboh/pur_kinase_PfkB_CS"/>
</dbReference>
<dbReference type="PANTHER" id="PTHR42774">
    <property type="entry name" value="PHOSPHOTRANSFERASE SYSTEM TRANSPORT PROTEIN"/>
    <property type="match status" value="1"/>
</dbReference>
<dbReference type="Pfam" id="PF00294">
    <property type="entry name" value="PfkB"/>
    <property type="match status" value="1"/>
</dbReference>
<dbReference type="RefSeq" id="WP_231116454.1">
    <property type="nucleotide sequence ID" value="NZ_SGXD01000004.1"/>
</dbReference>
<keyword evidence="2 4" id="KW-0418">Kinase</keyword>
<comment type="caution">
    <text evidence="4">The sequence shown here is derived from an EMBL/GenBank/DDBJ whole genome shotgun (WGS) entry which is preliminary data.</text>
</comment>
<dbReference type="InterPro" id="IPR011611">
    <property type="entry name" value="PfkB_dom"/>
</dbReference>
<dbReference type="AlphaFoldDB" id="A0A4Q7NG52"/>
<evidence type="ECO:0000259" key="3">
    <source>
        <dbReference type="Pfam" id="PF00294"/>
    </source>
</evidence>
<evidence type="ECO:0000256" key="1">
    <source>
        <dbReference type="ARBA" id="ARBA00022679"/>
    </source>
</evidence>
<dbReference type="InterPro" id="IPR029056">
    <property type="entry name" value="Ribokinase-like"/>
</dbReference>
<accession>A0A4Q7NG52</accession>
<dbReference type="SUPFAM" id="SSF53613">
    <property type="entry name" value="Ribokinase-like"/>
    <property type="match status" value="1"/>
</dbReference>
<sequence>MESGDAVEHDLWLHGTVYLDIVLTGLPAMPAPGAEVWAQGMGSCPGGVANLAVAAARLGLRTTLASTFGDDVYGDFCWSTLTDQEGVDLRGSRRVPGWHSPVTVSLAVSRDRSMVTHEHRSPVAARELLEHTPPARAGFVHLASDEDDLLAAARARGGLLFADLGWDPAQEWPTSTLDRLAGCHAFLPNSVEAMAYTRTEDPRAALARLADRVPLAVVTCGGQGSIAVDATTGEEEWAPSLPVDAYDPTGAGDVFGAALVLGTLEGWPLAQRLAFANLCAALSVQEVGGSLAAPGWGDLADWWARVSQEADAGSTVAREWRARYAFLPDVLPPPPLRSGRRASATLARASDA</sequence>
<proteinExistence type="predicted"/>
<dbReference type="GO" id="GO:0016301">
    <property type="term" value="F:kinase activity"/>
    <property type="evidence" value="ECO:0007669"/>
    <property type="project" value="UniProtKB-KW"/>
</dbReference>
<reference evidence="4 5" key="1">
    <citation type="submission" date="2019-02" db="EMBL/GenBank/DDBJ databases">
        <title>Genomic Encyclopedia of Type Strains, Phase IV (KMG-IV): sequencing the most valuable type-strain genomes for metagenomic binning, comparative biology and taxonomic classification.</title>
        <authorList>
            <person name="Goeker M."/>
        </authorList>
    </citation>
    <scope>NUCLEOTIDE SEQUENCE [LARGE SCALE GENOMIC DNA]</scope>
    <source>
        <strain evidence="4 5">DSM 45622</strain>
    </source>
</reference>
<keyword evidence="5" id="KW-1185">Reference proteome</keyword>
<organism evidence="4 5">
    <name type="scientific">Motilibacter rhizosphaerae</name>
    <dbReference type="NCBI Taxonomy" id="598652"/>
    <lineage>
        <taxon>Bacteria</taxon>
        <taxon>Bacillati</taxon>
        <taxon>Actinomycetota</taxon>
        <taxon>Actinomycetes</taxon>
        <taxon>Motilibacterales</taxon>
        <taxon>Motilibacteraceae</taxon>
        <taxon>Motilibacter</taxon>
    </lineage>
</organism>